<comment type="similarity">
    <text evidence="1 7">Belongs to the glycosyl hydrolase 43 family.</text>
</comment>
<dbReference type="GO" id="GO:0004553">
    <property type="term" value="F:hydrolase activity, hydrolyzing O-glycosyl compounds"/>
    <property type="evidence" value="ECO:0007669"/>
    <property type="project" value="InterPro"/>
</dbReference>
<dbReference type="InterPro" id="IPR016828">
    <property type="entry name" value="Alpha-L-arabinofuranosidase"/>
</dbReference>
<evidence type="ECO:0000256" key="3">
    <source>
        <dbReference type="ARBA" id="ARBA00022801"/>
    </source>
</evidence>
<dbReference type="InterPro" id="IPR006710">
    <property type="entry name" value="Glyco_hydro_43"/>
</dbReference>
<dbReference type="Gene3D" id="2.115.10.20">
    <property type="entry name" value="Glycosyl hydrolase domain, family 43"/>
    <property type="match status" value="1"/>
</dbReference>
<dbReference type="RefSeq" id="WP_091611570.1">
    <property type="nucleotide sequence ID" value="NZ_FNNC01000001.1"/>
</dbReference>
<dbReference type="Proteomes" id="UP000199488">
    <property type="component" value="Unassembled WGS sequence"/>
</dbReference>
<proteinExistence type="inferred from homology"/>
<dbReference type="InterPro" id="IPR023296">
    <property type="entry name" value="Glyco_hydro_beta-prop_sf"/>
</dbReference>
<feature type="active site" description="Proton acceptor" evidence="5">
    <location>
        <position position="14"/>
    </location>
</feature>
<evidence type="ECO:0000313" key="9">
    <source>
        <dbReference type="Proteomes" id="UP000199488"/>
    </source>
</evidence>
<dbReference type="PIRSF" id="PIRSF025414">
    <property type="entry name" value="Alpha-L-arabinofuranosidase"/>
    <property type="match status" value="1"/>
</dbReference>
<reference evidence="8 9" key="1">
    <citation type="submission" date="2016-10" db="EMBL/GenBank/DDBJ databases">
        <authorList>
            <person name="de Groot N.N."/>
        </authorList>
    </citation>
    <scope>NUCLEOTIDE SEQUENCE [LARGE SCALE GENOMIC DNA]</scope>
    <source>
        <strain evidence="8 9">DSM 23126</strain>
    </source>
</reference>
<evidence type="ECO:0000256" key="2">
    <source>
        <dbReference type="ARBA" id="ARBA00022729"/>
    </source>
</evidence>
<dbReference type="AlphaFoldDB" id="A0A1H2RP02"/>
<evidence type="ECO:0000313" key="8">
    <source>
        <dbReference type="EMBL" id="SDW21141.1"/>
    </source>
</evidence>
<keyword evidence="3 7" id="KW-0378">Hydrolase</keyword>
<dbReference type="PANTHER" id="PTHR43817:SF1">
    <property type="entry name" value="HYDROLASE, FAMILY 43, PUTATIVE (AFU_ORTHOLOGUE AFUA_3G01660)-RELATED"/>
    <property type="match status" value="1"/>
</dbReference>
<dbReference type="EMBL" id="FNNC01000001">
    <property type="protein sequence ID" value="SDW21141.1"/>
    <property type="molecule type" value="Genomic_DNA"/>
</dbReference>
<evidence type="ECO:0000256" key="1">
    <source>
        <dbReference type="ARBA" id="ARBA00009865"/>
    </source>
</evidence>
<feature type="site" description="Important for catalytic activity, responsible for pKa modulation of the active site Glu and correct orientation of both the proton donor and substrate" evidence="6">
    <location>
        <position position="133"/>
    </location>
</feature>
<dbReference type="CDD" id="cd18817">
    <property type="entry name" value="GH43f_LbAraf43-like"/>
    <property type="match status" value="1"/>
</dbReference>
<evidence type="ECO:0000256" key="5">
    <source>
        <dbReference type="PIRSR" id="PIRSR606710-1"/>
    </source>
</evidence>
<evidence type="ECO:0000256" key="6">
    <source>
        <dbReference type="PIRSR" id="PIRSR606710-2"/>
    </source>
</evidence>
<evidence type="ECO:0000256" key="7">
    <source>
        <dbReference type="RuleBase" id="RU361187"/>
    </source>
</evidence>
<dbReference type="SUPFAM" id="SSF75005">
    <property type="entry name" value="Arabinanase/levansucrase/invertase"/>
    <property type="match status" value="1"/>
</dbReference>
<keyword evidence="9" id="KW-1185">Reference proteome</keyword>
<organism evidence="8 9">
    <name type="scientific">Marinococcus luteus</name>
    <dbReference type="NCBI Taxonomy" id="1122204"/>
    <lineage>
        <taxon>Bacteria</taxon>
        <taxon>Bacillati</taxon>
        <taxon>Bacillota</taxon>
        <taxon>Bacilli</taxon>
        <taxon>Bacillales</taxon>
        <taxon>Bacillaceae</taxon>
        <taxon>Marinococcus</taxon>
    </lineage>
</organism>
<dbReference type="STRING" id="1122204.SAMN05421781_0851"/>
<evidence type="ECO:0000256" key="4">
    <source>
        <dbReference type="ARBA" id="ARBA00023295"/>
    </source>
</evidence>
<sequence length="333" mass="38260">MENLKNPIVLQRADPFVYKHHDGFYYFTGSHPSYDRIILRRAEHLNDLYDAEEHAIWHKHSNGPQSHLIWAPEIHRVNGKWYIYYAAAPDDNIDDNTFNHRMFVIENEADNPLEGEWKEKGEIDTGWSTFALDATTFEHNGIQYYVWAQQDINVTGHSNIYIAEMENPWTLATPPVLLTKPELPWEIKGFWVNEGPSVLIRNEKVFITYSASATGIDYCMGLLTSDAKADLLNPNSWTKSSEPVFESYSPNKQYGPGHNCFTVSEDGSSDILVYHARNYTEIVGDPLYDPNRHARAQEITWDENDNPVFGIPVSDERWTPDTTTILTTENSSE</sequence>
<feature type="active site" description="Proton donor" evidence="5">
    <location>
        <position position="194"/>
    </location>
</feature>
<protein>
    <submittedName>
        <fullName evidence="8">Beta-xylosidase, GH43 family</fullName>
    </submittedName>
</protein>
<keyword evidence="4 7" id="KW-0326">Glycosidase</keyword>
<accession>A0A1H2RP02</accession>
<dbReference type="OrthoDB" id="177947at2"/>
<dbReference type="PANTHER" id="PTHR43817">
    <property type="entry name" value="GLYCOSYL HYDROLASE"/>
    <property type="match status" value="1"/>
</dbReference>
<dbReference type="Pfam" id="PF04616">
    <property type="entry name" value="Glyco_hydro_43"/>
    <property type="match status" value="1"/>
</dbReference>
<dbReference type="GO" id="GO:0005975">
    <property type="term" value="P:carbohydrate metabolic process"/>
    <property type="evidence" value="ECO:0007669"/>
    <property type="project" value="InterPro"/>
</dbReference>
<name>A0A1H2RP02_9BACI</name>
<gene>
    <name evidence="8" type="ORF">SAMN05421781_0851</name>
</gene>
<keyword evidence="2" id="KW-0732">Signal</keyword>